<reference evidence="1 2" key="1">
    <citation type="submission" date="2016-12" db="EMBL/GenBank/DDBJ databases">
        <authorList>
            <person name="Song W.-J."/>
            <person name="Kurnit D.M."/>
        </authorList>
    </citation>
    <scope>NUCLEOTIDE SEQUENCE [LARGE SCALE GENOMIC DNA]</scope>
    <source>
        <strain evidence="1 2">DSM 12503</strain>
    </source>
</reference>
<name>A0A1M7YCK3_9FIRM</name>
<proteinExistence type="predicted"/>
<dbReference type="AlphaFoldDB" id="A0A1M7YCK3"/>
<dbReference type="EMBL" id="FRFD01000007">
    <property type="protein sequence ID" value="SHO50370.1"/>
    <property type="molecule type" value="Genomic_DNA"/>
</dbReference>
<evidence type="ECO:0000313" key="2">
    <source>
        <dbReference type="Proteomes" id="UP000184612"/>
    </source>
</evidence>
<evidence type="ECO:0000313" key="1">
    <source>
        <dbReference type="EMBL" id="SHO50370.1"/>
    </source>
</evidence>
<protein>
    <submittedName>
        <fullName evidence="1">Uncharacterized protein</fullName>
    </submittedName>
</protein>
<accession>A0A1M7YCK3</accession>
<sequence>MRIVYKEKVVTRDICPRPFSRRTGAFLFFYKTRAYLIKNEKGQEENEIS</sequence>
<organism evidence="1 2">
    <name type="scientific">Anaerocolumna xylanovorans DSM 12503</name>
    <dbReference type="NCBI Taxonomy" id="1121345"/>
    <lineage>
        <taxon>Bacteria</taxon>
        <taxon>Bacillati</taxon>
        <taxon>Bacillota</taxon>
        <taxon>Clostridia</taxon>
        <taxon>Lachnospirales</taxon>
        <taxon>Lachnospiraceae</taxon>
        <taxon>Anaerocolumna</taxon>
    </lineage>
</organism>
<gene>
    <name evidence="1" type="ORF">SAMN02745217_02730</name>
</gene>
<keyword evidence="2" id="KW-1185">Reference proteome</keyword>
<dbReference type="Proteomes" id="UP000184612">
    <property type="component" value="Unassembled WGS sequence"/>
</dbReference>